<dbReference type="AlphaFoldDB" id="A0A9K3HHF0"/>
<proteinExistence type="predicted"/>
<accession>A0A9K3HHF0</accession>
<protein>
    <submittedName>
        <fullName evidence="1">Uncharacterized protein</fullName>
    </submittedName>
</protein>
<gene>
    <name evidence="1" type="ORF">HanXRQr2_Chr12g0547111</name>
</gene>
<keyword evidence="2" id="KW-1185">Reference proteome</keyword>
<organism evidence="1 2">
    <name type="scientific">Helianthus annuus</name>
    <name type="common">Common sunflower</name>
    <dbReference type="NCBI Taxonomy" id="4232"/>
    <lineage>
        <taxon>Eukaryota</taxon>
        <taxon>Viridiplantae</taxon>
        <taxon>Streptophyta</taxon>
        <taxon>Embryophyta</taxon>
        <taxon>Tracheophyta</taxon>
        <taxon>Spermatophyta</taxon>
        <taxon>Magnoliopsida</taxon>
        <taxon>eudicotyledons</taxon>
        <taxon>Gunneridae</taxon>
        <taxon>Pentapetalae</taxon>
        <taxon>asterids</taxon>
        <taxon>campanulids</taxon>
        <taxon>Asterales</taxon>
        <taxon>Asteraceae</taxon>
        <taxon>Asteroideae</taxon>
        <taxon>Heliantheae alliance</taxon>
        <taxon>Heliantheae</taxon>
        <taxon>Helianthus</taxon>
    </lineage>
</organism>
<dbReference type="Proteomes" id="UP000215914">
    <property type="component" value="Unassembled WGS sequence"/>
</dbReference>
<reference evidence="1" key="2">
    <citation type="submission" date="2020-06" db="EMBL/GenBank/DDBJ databases">
        <title>Helianthus annuus Genome sequencing and assembly Release 2.</title>
        <authorList>
            <person name="Gouzy J."/>
            <person name="Langlade N."/>
            <person name="Munos S."/>
        </authorList>
    </citation>
    <scope>NUCLEOTIDE SEQUENCE</scope>
    <source>
        <tissue evidence="1">Leaves</tissue>
    </source>
</reference>
<reference evidence="1" key="1">
    <citation type="journal article" date="2017" name="Nature">
        <title>The sunflower genome provides insights into oil metabolism, flowering and Asterid evolution.</title>
        <authorList>
            <person name="Badouin H."/>
            <person name="Gouzy J."/>
            <person name="Grassa C.J."/>
            <person name="Murat F."/>
            <person name="Staton S.E."/>
            <person name="Cottret L."/>
            <person name="Lelandais-Briere C."/>
            <person name="Owens G.L."/>
            <person name="Carrere S."/>
            <person name="Mayjonade B."/>
            <person name="Legrand L."/>
            <person name="Gill N."/>
            <person name="Kane N.C."/>
            <person name="Bowers J.E."/>
            <person name="Hubner S."/>
            <person name="Bellec A."/>
            <person name="Berard A."/>
            <person name="Berges H."/>
            <person name="Blanchet N."/>
            <person name="Boniface M.C."/>
            <person name="Brunel D."/>
            <person name="Catrice O."/>
            <person name="Chaidir N."/>
            <person name="Claudel C."/>
            <person name="Donnadieu C."/>
            <person name="Faraut T."/>
            <person name="Fievet G."/>
            <person name="Helmstetter N."/>
            <person name="King M."/>
            <person name="Knapp S.J."/>
            <person name="Lai Z."/>
            <person name="Le Paslier M.C."/>
            <person name="Lippi Y."/>
            <person name="Lorenzon L."/>
            <person name="Mandel J.R."/>
            <person name="Marage G."/>
            <person name="Marchand G."/>
            <person name="Marquand E."/>
            <person name="Bret-Mestries E."/>
            <person name="Morien E."/>
            <person name="Nambeesan S."/>
            <person name="Nguyen T."/>
            <person name="Pegot-Espagnet P."/>
            <person name="Pouilly N."/>
            <person name="Raftis F."/>
            <person name="Sallet E."/>
            <person name="Schiex T."/>
            <person name="Thomas J."/>
            <person name="Vandecasteele C."/>
            <person name="Vares D."/>
            <person name="Vear F."/>
            <person name="Vautrin S."/>
            <person name="Crespi M."/>
            <person name="Mangin B."/>
            <person name="Burke J.M."/>
            <person name="Salse J."/>
            <person name="Munos S."/>
            <person name="Vincourt P."/>
            <person name="Rieseberg L.H."/>
            <person name="Langlade N.B."/>
        </authorList>
    </citation>
    <scope>NUCLEOTIDE SEQUENCE</scope>
    <source>
        <tissue evidence="1">Leaves</tissue>
    </source>
</reference>
<sequence length="71" mass="8498">MHLCSYDIGQQVKLHQPTYGSVPNQQGFLHRLRLLQLSDRIKLFDIKARSFRRWPQVPCWSKSYQVIMSYC</sequence>
<dbReference type="EMBL" id="MNCJ02000327">
    <property type="protein sequence ID" value="KAF5778406.1"/>
    <property type="molecule type" value="Genomic_DNA"/>
</dbReference>
<name>A0A9K3HHF0_HELAN</name>
<comment type="caution">
    <text evidence="1">The sequence shown here is derived from an EMBL/GenBank/DDBJ whole genome shotgun (WGS) entry which is preliminary data.</text>
</comment>
<evidence type="ECO:0000313" key="1">
    <source>
        <dbReference type="EMBL" id="KAF5778406.1"/>
    </source>
</evidence>
<evidence type="ECO:0000313" key="2">
    <source>
        <dbReference type="Proteomes" id="UP000215914"/>
    </source>
</evidence>
<dbReference type="Gramene" id="mRNA:HanXRQr2_Chr12g0547111">
    <property type="protein sequence ID" value="CDS:HanXRQr2_Chr12g0547111.1"/>
    <property type="gene ID" value="HanXRQr2_Chr12g0547111"/>
</dbReference>